<feature type="domain" description="DUF5614" evidence="4">
    <location>
        <begin position="11"/>
        <end position="215"/>
    </location>
</feature>
<dbReference type="InterPro" id="IPR010733">
    <property type="entry name" value="DUF1308"/>
</dbReference>
<dbReference type="Pfam" id="PF07000">
    <property type="entry name" value="DUF1308"/>
    <property type="match status" value="1"/>
</dbReference>
<dbReference type="PANTHER" id="PTHR13379:SF0">
    <property type="entry name" value="UPF0415 PROTEIN C7ORF25"/>
    <property type="match status" value="1"/>
</dbReference>
<dbReference type="InterPro" id="IPR041076">
    <property type="entry name" value="DUF5614"/>
</dbReference>
<dbReference type="Proteomes" id="UP000046393">
    <property type="component" value="Unplaced"/>
</dbReference>
<reference evidence="6" key="1">
    <citation type="submission" date="2017-02" db="UniProtKB">
        <authorList>
            <consortium name="WormBaseParasite"/>
        </authorList>
    </citation>
    <scope>IDENTIFICATION</scope>
</reference>
<evidence type="ECO:0000256" key="1">
    <source>
        <dbReference type="ARBA" id="ARBA00006588"/>
    </source>
</evidence>
<feature type="domain" description="DUF1308" evidence="3">
    <location>
        <begin position="245"/>
        <end position="384"/>
    </location>
</feature>
<dbReference type="WBParaSite" id="SMUV_0000373501-mRNA-1">
    <property type="protein sequence ID" value="SMUV_0000373501-mRNA-1"/>
    <property type="gene ID" value="SMUV_0000373501"/>
</dbReference>
<name>A0A0N5AH91_9BILA</name>
<keyword evidence="5" id="KW-1185">Reference proteome</keyword>
<evidence type="ECO:0000256" key="2">
    <source>
        <dbReference type="SAM" id="Coils"/>
    </source>
</evidence>
<proteinExistence type="inferred from homology"/>
<protein>
    <submittedName>
        <fullName evidence="6">UPF0415 protein C7orf25 homolog</fullName>
    </submittedName>
</protein>
<comment type="similarity">
    <text evidence="1">Belongs to the UPF0415 family.</text>
</comment>
<organism evidence="5 6">
    <name type="scientific">Syphacia muris</name>
    <dbReference type="NCBI Taxonomy" id="451379"/>
    <lineage>
        <taxon>Eukaryota</taxon>
        <taxon>Metazoa</taxon>
        <taxon>Ecdysozoa</taxon>
        <taxon>Nematoda</taxon>
        <taxon>Chromadorea</taxon>
        <taxon>Rhabditida</taxon>
        <taxon>Spirurina</taxon>
        <taxon>Oxyuridomorpha</taxon>
        <taxon>Oxyuroidea</taxon>
        <taxon>Oxyuridae</taxon>
        <taxon>Syphacia</taxon>
    </lineage>
</organism>
<dbReference type="Pfam" id="PF18474">
    <property type="entry name" value="DUF5614"/>
    <property type="match status" value="1"/>
</dbReference>
<feature type="coiled-coil region" evidence="2">
    <location>
        <begin position="10"/>
        <end position="37"/>
    </location>
</feature>
<sequence>MAELEIRDQLSFLNEKIDEAKALIQKIEQEFGEVEGARKLCNKIRAEIKLSLGARFQLQKKQADEIQRSLGTSNILHFTGIVQCALRYQNCTAFCKTFTSRDQKNSIKLEVDLVLNGGETWVKVISRSVRGLAMDHVSAGNSSTRSAVGQARCFNSLAAYYPHFYKCPNIIFEFMNGVPSLVADAISLYGIRVIGDVVPIEQIIALPDSSDSDSNYSAMSSSPSLSEFEELNEENNSFKDTSDTLNLDVTAVFAFISSLTHGNGANFEFTSPMLNDQARDERKDPVLPKLKRVMEGKKLIICRTAYDSVKNILSTVAGPMEKKRAEELFKNVTVVEDKISERTAALKLSDKINKRSKIIFGSGDYYKAVTLTANKHFVNAAIYQVCSAYSHLCSFILYETNVGRSLRGLHFAVIVHGSRALSEQKEELAKPAQENKTSNCLSE</sequence>
<evidence type="ECO:0000313" key="6">
    <source>
        <dbReference type="WBParaSite" id="SMUV_0000373501-mRNA-1"/>
    </source>
</evidence>
<keyword evidence="2" id="KW-0175">Coiled coil</keyword>
<evidence type="ECO:0000313" key="5">
    <source>
        <dbReference type="Proteomes" id="UP000046393"/>
    </source>
</evidence>
<dbReference type="PANTHER" id="PTHR13379">
    <property type="entry name" value="UNCHARACTERIZED DUF1308"/>
    <property type="match status" value="1"/>
</dbReference>
<evidence type="ECO:0000259" key="4">
    <source>
        <dbReference type="Pfam" id="PF18474"/>
    </source>
</evidence>
<evidence type="ECO:0000259" key="3">
    <source>
        <dbReference type="Pfam" id="PF07000"/>
    </source>
</evidence>
<dbReference type="AlphaFoldDB" id="A0A0N5AH91"/>
<accession>A0A0N5AH91</accession>
<dbReference type="STRING" id="451379.A0A0N5AH91"/>